<gene>
    <name evidence="2" type="ORF">ENW96_05190</name>
</gene>
<comment type="caution">
    <text evidence="2">The sequence shown here is derived from an EMBL/GenBank/DDBJ whole genome shotgun (WGS) entry which is preliminary data.</text>
</comment>
<accession>A0A7C3ZAW0</accession>
<feature type="domain" description="Cupin type-2" evidence="1">
    <location>
        <begin position="64"/>
        <end position="137"/>
    </location>
</feature>
<proteinExistence type="predicted"/>
<reference evidence="2" key="1">
    <citation type="journal article" date="2020" name="mSystems">
        <title>Genome- and Community-Level Interaction Insights into Carbon Utilization and Element Cycling Functions of Hydrothermarchaeota in Hydrothermal Sediment.</title>
        <authorList>
            <person name="Zhou Z."/>
            <person name="Liu Y."/>
            <person name="Xu W."/>
            <person name="Pan J."/>
            <person name="Luo Z.H."/>
            <person name="Li M."/>
        </authorList>
    </citation>
    <scope>NUCLEOTIDE SEQUENCE [LARGE SCALE GENOMIC DNA]</scope>
    <source>
        <strain evidence="2">SpSt-897</strain>
    </source>
</reference>
<dbReference type="SUPFAM" id="SSF51182">
    <property type="entry name" value="RmlC-like cupins"/>
    <property type="match status" value="1"/>
</dbReference>
<dbReference type="InterPro" id="IPR011051">
    <property type="entry name" value="RmlC_Cupin_sf"/>
</dbReference>
<dbReference type="InterPro" id="IPR013096">
    <property type="entry name" value="Cupin_2"/>
</dbReference>
<dbReference type="CDD" id="cd02208">
    <property type="entry name" value="cupin_RmlC-like"/>
    <property type="match status" value="1"/>
</dbReference>
<evidence type="ECO:0000313" key="2">
    <source>
        <dbReference type="EMBL" id="HGF33772.1"/>
    </source>
</evidence>
<dbReference type="AlphaFoldDB" id="A0A7C3ZAW0"/>
<dbReference type="InterPro" id="IPR014710">
    <property type="entry name" value="RmlC-like_jellyroll"/>
</dbReference>
<name>A0A7C3ZAW0_9BACT</name>
<evidence type="ECO:0000259" key="1">
    <source>
        <dbReference type="Pfam" id="PF07883"/>
    </source>
</evidence>
<sequence>MRPLLAPEQTLQLYQILKKLGTAMEALQFIDLAGEIQEDSRGFSFYPLKGRVQDPGRLPADFHLVSIAPGQTRGNHLHPERWEWLYPFHGRGLFRWEPRPGDRQEQEVSGRRLLIRIPPGVPHALHNPGPEPLYLLAWREGESAAAADSVPYSLG</sequence>
<dbReference type="Pfam" id="PF07883">
    <property type="entry name" value="Cupin_2"/>
    <property type="match status" value="1"/>
</dbReference>
<dbReference type="Gene3D" id="2.60.120.10">
    <property type="entry name" value="Jelly Rolls"/>
    <property type="match status" value="1"/>
</dbReference>
<protein>
    <submittedName>
        <fullName evidence="2">Cupin domain-containing protein</fullName>
    </submittedName>
</protein>
<dbReference type="EMBL" id="DTMF01000136">
    <property type="protein sequence ID" value="HGF33772.1"/>
    <property type="molecule type" value="Genomic_DNA"/>
</dbReference>
<organism evidence="2">
    <name type="scientific">Desulfobacca acetoxidans</name>
    <dbReference type="NCBI Taxonomy" id="60893"/>
    <lineage>
        <taxon>Bacteria</taxon>
        <taxon>Pseudomonadati</taxon>
        <taxon>Thermodesulfobacteriota</taxon>
        <taxon>Desulfobaccia</taxon>
        <taxon>Desulfobaccales</taxon>
        <taxon>Desulfobaccaceae</taxon>
        <taxon>Desulfobacca</taxon>
    </lineage>
</organism>